<dbReference type="InterPro" id="IPR014922">
    <property type="entry name" value="YdhG-like"/>
</dbReference>
<dbReference type="AlphaFoldDB" id="A0A3M0HVA1"/>
<keyword evidence="3" id="KW-1185">Reference proteome</keyword>
<evidence type="ECO:0000313" key="3">
    <source>
        <dbReference type="Proteomes" id="UP000270471"/>
    </source>
</evidence>
<dbReference type="RefSeq" id="WP_121895091.1">
    <property type="nucleotide sequence ID" value="NZ_JBEXWZ010000090.1"/>
</dbReference>
<dbReference type="OrthoDB" id="9813231at2"/>
<accession>A0A3M0HVA1</accession>
<feature type="domain" description="YdhG-like" evidence="1">
    <location>
        <begin position="16"/>
        <end position="109"/>
    </location>
</feature>
<sequence length="114" mass="12696">MNDDVTDYIEKAKPWQKQVCTRLRQLAHRTIPGVEEAFLYGKPHFLRDGGHAAVIHVAKDKVSFMVFDAAGVDAVPGLLRPLGNGDRKAVDIREGDEVDYDLIADVLRRTCGVH</sequence>
<reference evidence="2 3" key="1">
    <citation type="submission" date="2017-11" db="EMBL/GenBank/DDBJ databases">
        <title>Draft genome of actinobacteria isolated from guarana (Paullinia cupana (Mart.) Ducke.</title>
        <authorList>
            <person name="Siqueira K.A."/>
            <person name="Liotti R.G."/>
            <person name="Mendes T.A.O."/>
            <person name="Soares M.A."/>
        </authorList>
    </citation>
    <scope>NUCLEOTIDE SEQUENCE [LARGE SCALE GENOMIC DNA]</scope>
    <source>
        <strain evidence="2 3">193</strain>
    </source>
</reference>
<dbReference type="Pfam" id="PF08818">
    <property type="entry name" value="DUF1801"/>
    <property type="match status" value="1"/>
</dbReference>
<evidence type="ECO:0000313" key="2">
    <source>
        <dbReference type="EMBL" id="RMB80090.1"/>
    </source>
</evidence>
<protein>
    <recommendedName>
        <fullName evidence="1">YdhG-like domain-containing protein</fullName>
    </recommendedName>
</protein>
<evidence type="ECO:0000259" key="1">
    <source>
        <dbReference type="Pfam" id="PF08818"/>
    </source>
</evidence>
<dbReference type="EMBL" id="PENI01000047">
    <property type="protein sequence ID" value="RMB80090.1"/>
    <property type="molecule type" value="Genomic_DNA"/>
</dbReference>
<dbReference type="Proteomes" id="UP000270471">
    <property type="component" value="Unassembled WGS sequence"/>
</dbReference>
<dbReference type="SUPFAM" id="SSF159888">
    <property type="entry name" value="YdhG-like"/>
    <property type="match status" value="1"/>
</dbReference>
<comment type="caution">
    <text evidence="2">The sequence shown here is derived from an EMBL/GenBank/DDBJ whole genome shotgun (WGS) entry which is preliminary data.</text>
</comment>
<name>A0A3M0HVA1_9ACTN</name>
<organism evidence="2 3">
    <name type="scientific">Streptomyces shenzhenensis</name>
    <dbReference type="NCBI Taxonomy" id="943815"/>
    <lineage>
        <taxon>Bacteria</taxon>
        <taxon>Bacillati</taxon>
        <taxon>Actinomycetota</taxon>
        <taxon>Actinomycetes</taxon>
        <taxon>Kitasatosporales</taxon>
        <taxon>Streptomycetaceae</taxon>
        <taxon>Streptomyces</taxon>
    </lineage>
</organism>
<dbReference type="Gene3D" id="3.90.1150.200">
    <property type="match status" value="1"/>
</dbReference>
<proteinExistence type="predicted"/>
<gene>
    <name evidence="2" type="ORF">CTZ28_41790</name>
</gene>